<feature type="transmembrane region" description="Helical" evidence="2">
    <location>
        <begin position="71"/>
        <end position="91"/>
    </location>
</feature>
<keyword evidence="2" id="KW-0472">Membrane</keyword>
<feature type="compositionally biased region" description="Polar residues" evidence="1">
    <location>
        <begin position="185"/>
        <end position="206"/>
    </location>
</feature>
<feature type="transmembrane region" description="Helical" evidence="2">
    <location>
        <begin position="20"/>
        <end position="45"/>
    </location>
</feature>
<reference evidence="3" key="1">
    <citation type="journal article" date="2021" name="New Phytol.">
        <title>Evolutionary innovations through gain and loss of genes in the ectomycorrhizal Boletales.</title>
        <authorList>
            <person name="Wu G."/>
            <person name="Miyauchi S."/>
            <person name="Morin E."/>
            <person name="Kuo A."/>
            <person name="Drula E."/>
            <person name="Varga T."/>
            <person name="Kohler A."/>
            <person name="Feng B."/>
            <person name="Cao Y."/>
            <person name="Lipzen A."/>
            <person name="Daum C."/>
            <person name="Hundley H."/>
            <person name="Pangilinan J."/>
            <person name="Johnson J."/>
            <person name="Barry K."/>
            <person name="LaButti K."/>
            <person name="Ng V."/>
            <person name="Ahrendt S."/>
            <person name="Min B."/>
            <person name="Choi I.G."/>
            <person name="Park H."/>
            <person name="Plett J.M."/>
            <person name="Magnuson J."/>
            <person name="Spatafora J.W."/>
            <person name="Nagy L.G."/>
            <person name="Henrissat B."/>
            <person name="Grigoriev I.V."/>
            <person name="Yang Z.L."/>
            <person name="Xu J."/>
            <person name="Martin F.M."/>
        </authorList>
    </citation>
    <scope>NUCLEOTIDE SEQUENCE</scope>
    <source>
        <strain evidence="3">KKN 215</strain>
    </source>
</reference>
<evidence type="ECO:0000256" key="1">
    <source>
        <dbReference type="SAM" id="MobiDB-lite"/>
    </source>
</evidence>
<keyword evidence="2" id="KW-1133">Transmembrane helix</keyword>
<dbReference type="EMBL" id="JAEVFJ010000025">
    <property type="protein sequence ID" value="KAH8094726.1"/>
    <property type="molecule type" value="Genomic_DNA"/>
</dbReference>
<organism evidence="3 4">
    <name type="scientific">Cristinia sonorae</name>
    <dbReference type="NCBI Taxonomy" id="1940300"/>
    <lineage>
        <taxon>Eukaryota</taxon>
        <taxon>Fungi</taxon>
        <taxon>Dikarya</taxon>
        <taxon>Basidiomycota</taxon>
        <taxon>Agaricomycotina</taxon>
        <taxon>Agaricomycetes</taxon>
        <taxon>Agaricomycetidae</taxon>
        <taxon>Agaricales</taxon>
        <taxon>Pleurotineae</taxon>
        <taxon>Stephanosporaceae</taxon>
        <taxon>Cristinia</taxon>
    </lineage>
</organism>
<gene>
    <name evidence="3" type="ORF">BXZ70DRAFT_947289</name>
</gene>
<evidence type="ECO:0008006" key="5">
    <source>
        <dbReference type="Google" id="ProtNLM"/>
    </source>
</evidence>
<dbReference type="OrthoDB" id="73901at2759"/>
<name>A0A8K0UKQ4_9AGAR</name>
<evidence type="ECO:0000256" key="2">
    <source>
        <dbReference type="SAM" id="Phobius"/>
    </source>
</evidence>
<feature type="region of interest" description="Disordered" evidence="1">
    <location>
        <begin position="162"/>
        <end position="231"/>
    </location>
</feature>
<feature type="transmembrane region" description="Helical" evidence="2">
    <location>
        <begin position="97"/>
        <end position="117"/>
    </location>
</feature>
<evidence type="ECO:0000313" key="4">
    <source>
        <dbReference type="Proteomes" id="UP000813824"/>
    </source>
</evidence>
<evidence type="ECO:0000313" key="3">
    <source>
        <dbReference type="EMBL" id="KAH8094726.1"/>
    </source>
</evidence>
<sequence>MKMDGWRDHLHFELLGNHVLFPGLILDSTWHFILASLLTTSICLFERALTFAVSKDWCPILPIRHSRLFNALWKTCLYWIVTLARLLYMLVAMTNSAGLILVAATSLSIGQFVIYCFEEPQVDHRLRERDSENVKEPLLDSPQQYNHSVPLRHYSASSFAPPYDYQPSSSNPSNEEQYPYPDEPTPTSSQSHPLLRHQSTQSQYQLPSTTSSSSTSPSSSRTRPRSKSKPADIFIHPAESNLARADAAAQQLGVSGDTERVKSNQYPVDDDAAWEVGKGKDFARELLLGSAVSRKPI</sequence>
<accession>A0A8K0UKQ4</accession>
<keyword evidence="2" id="KW-0812">Transmembrane</keyword>
<comment type="caution">
    <text evidence="3">The sequence shown here is derived from an EMBL/GenBank/DDBJ whole genome shotgun (WGS) entry which is preliminary data.</text>
</comment>
<protein>
    <recommendedName>
        <fullName evidence="5">Copper transporter</fullName>
    </recommendedName>
</protein>
<feature type="compositionally biased region" description="Polar residues" evidence="1">
    <location>
        <begin position="166"/>
        <end position="176"/>
    </location>
</feature>
<dbReference type="Proteomes" id="UP000813824">
    <property type="component" value="Unassembled WGS sequence"/>
</dbReference>
<feature type="compositionally biased region" description="Low complexity" evidence="1">
    <location>
        <begin position="207"/>
        <end position="221"/>
    </location>
</feature>
<keyword evidence="4" id="KW-1185">Reference proteome</keyword>
<proteinExistence type="predicted"/>
<dbReference type="AlphaFoldDB" id="A0A8K0UKQ4"/>